<dbReference type="VEuPathDB" id="TriTrypDB:LmjF.34.1390"/>
<feature type="region of interest" description="Disordered" evidence="4">
    <location>
        <begin position="484"/>
        <end position="503"/>
    </location>
</feature>
<dbReference type="VEuPathDB" id="TriTrypDB:LMJSD75_340022100"/>
<dbReference type="KEGG" id="lma:LMJF_34_1390"/>
<feature type="region of interest" description="Disordered" evidence="4">
    <location>
        <begin position="4538"/>
        <end position="4559"/>
    </location>
</feature>
<dbReference type="InterPro" id="IPR009543">
    <property type="entry name" value="VPS13_VAB"/>
</dbReference>
<evidence type="ECO:0000313" key="7">
    <source>
        <dbReference type="EMBL" id="CAJ07849.1"/>
    </source>
</evidence>
<dbReference type="GO" id="GO:0006869">
    <property type="term" value="P:lipid transport"/>
    <property type="evidence" value="ECO:0007669"/>
    <property type="project" value="UniProtKB-KW"/>
</dbReference>
<keyword evidence="2" id="KW-0813">Transport</keyword>
<evidence type="ECO:0008006" key="9">
    <source>
        <dbReference type="Google" id="ProtNLM"/>
    </source>
</evidence>
<dbReference type="InterPro" id="IPR026854">
    <property type="entry name" value="VPS13_N"/>
</dbReference>
<dbReference type="InterPro" id="IPR026847">
    <property type="entry name" value="VPS13"/>
</dbReference>
<keyword evidence="8" id="KW-1185">Reference proteome</keyword>
<reference evidence="7 8" key="2">
    <citation type="journal article" date="2011" name="Genome Res.">
        <title>Chromosome and gene copy number variation allow major structural change between species and strains of Leishmania.</title>
        <authorList>
            <person name="Rogers M.B."/>
            <person name="Hilley J.D."/>
            <person name="Dickens N.J."/>
            <person name="Wilkes J."/>
            <person name="Bates P.A."/>
            <person name="Depledge D.P."/>
            <person name="Harris D."/>
            <person name="Her Y."/>
            <person name="Herzyk P."/>
            <person name="Imamura H."/>
            <person name="Otto T.D."/>
            <person name="Sanders M."/>
            <person name="Seeger K."/>
            <person name="Dujardin J.C."/>
            <person name="Berriman M."/>
            <person name="Smith D.F."/>
            <person name="Hertz-Fowler C."/>
            <person name="Mottram J.C."/>
        </authorList>
    </citation>
    <scope>NUCLEOTIDE SEQUENCE [LARGE SCALE GENOMIC DNA]</scope>
    <source>
        <strain evidence="8">MHOM/IL/81/Friedlin</strain>
    </source>
</reference>
<evidence type="ECO:0000256" key="4">
    <source>
        <dbReference type="SAM" id="MobiDB-lite"/>
    </source>
</evidence>
<evidence type="ECO:0000256" key="3">
    <source>
        <dbReference type="ARBA" id="ARBA00023055"/>
    </source>
</evidence>
<sequence>MFNKLVADLLTSHLGEYFENIDREHVKVSVWNGLVHMRNLKVRQDALRFLDVPICVLMGTIEELTVVIPWTHLRSESVVVQIRKAQLILADKQTAGYSIDQDVREARARKIRELAATDEALLMAFREGLWQASSSASAPTSVPPPTADAVDSSDSNFTARLKASILNNIRIEVEEVWVHYTSCVAGAAPGGDDVLSGGVVGEASTLEPPQGRPQHSMRSRPSPSAHIDASVQLSTQQASLSVQIKEIKTCGCNERFEPAFVTPGERMARQLISLRGLAASLRISASSEREVSLLKPFDMAVELAYQPVYTDVSTPQYMAAVRMDDACSCTVTSERCATCYGLVQYLVHVRQRQALRRLRPIGERVKVNPRAWWRYTLDAVRQQVQNNRTAALASARKLTPFSWRAYTSMKQKRDRYMRLYLRQQRISLRATGWLEPLTVDEHVELVTLEDELSIDVLKLGKRLAMRRVGVERVEYEKLLREKRAAAGAGETDTPSPVHPSAPPAQMLAPVVKGGWFSFWRSESQPTASASVSASGAANDGLSEEARAELRELVQLMTAEQWTDAQRAVIAQEFGMSPEEAKALSRSGTSLPASIPDPATADLSKKPIRHRSVPSCAVFLHAKELRVELQSRTLSAPSTPSLIRDKVSTSTTAPDTLAQVALHTVQAGVEWGGVSAASGSALQAAYYWGAMERLSITAASLAAPETRQSTHTSTEEVILAIRRAGVPQDCSQSDSSCFLRSTSGAGSPRTPAVNMAEREASVYQSRLHTFSPLESCWSIVPDECRRHAAVKVEWTVRSAQQLTSRTSALHYVRVGLALVHVVIDVVPLRHLSHFLFTVMWPETALSHSAASGSVGDAQVYTSPPIDANVDGDFTALTMPVSPRMTYAEQRCATDEDARLVVLRRRVEQQRSIDWSVAVDAMHISLSEVPQVQGCELALTQLCLRNDAVHRLQLQGRLRREASEDHSSASTSPTTTTTAAAALGSLDTDWIDCTHVRMAAARLSVFFPRNNPSADGPLSIERGVLLPDTAIVAVVERSLLGRCHPNLPQWNLRISSSDTVNLAWSRTSLSVLTTACTMLTDLAASVQSTIQECGARQIGAAQSPEGEAVYTCRVRVLPHATGKRFWHGAHGHQGAAGDVDDDAPPHAADELASFYKKLHPFSAARQHSTVVATVSLPQRVSVRRGVCVVYHAQRSTFPAQYYTLQDGCTHVLLDGERDSGVTTAASVPAGPCVHLYVSQGGRNHEEALARGYRDAKRFLLDKLKVPPALLENAFWLKQTVNTWLEKGKAVEGDHNASSQQQARTALSRVLAGTQTVPCRYIAFQCASDAEARAFAAALRRCCVAAATPPLLLRPSVQARYNTAVSAPELRKQPLYGLTVSFPSLRMTCEGSEPAVCSDALETNSDSADACRSPRRDSVVSFTPFLLRHDCYRDKQSYELSVADSVALCARFGGNAAHHRDVKLFNVSVPLSSSATDISGSRTARESSAFSMRFVRYRCPLPLPSSWRCATRVGPSARMCLRAGPTLLECGEAFWDTMGLLTNRLFGAEVIAGYPWWRPLGSDEDTRKEEVGEGADVISRITTDVEVGWGRTNECGGNALCNHVDVTVPALQVNVDLEGAANEPMVSRDIPVLRFTALGAVLECRMTEACNHVRMTAESPQLQWCCPSATGAVPGKANWVTLMQPDGASTPSESRVDSAKLSVDWKQNKPLPMLSFSDWLCGRDGGGEGIEGACFMGIRDQQEFKVEVRRVRLLFVYPLLMHLLGSAREGLVVRASAVVMREPCWFCAGALLCPPLSWRAPEKATAAVSWTHVRKSVTLQSVVLQTPRSVDWLAQAATSAPLPSPAPHLLLSVAHLLFTDRVQAPASSSASDQSPAATAIDIVYDLHSSDMVISHAQPSSGAPFQSRFPRWHVNIAHSAFDARCLWASGGPRRKFFGVVLPSLTESCVLRCSSTDLAHVMDVIHANFFRPTEFGKDMESDAVDASSPASLLKAVAEESTWTLSVKGEATLCISTSRSDSSHSGSQSMQCLLRLNGAAASAVRSASGELSCSFAAQQVWLGCGAPSTAASDLSESDGLCILQVAPLHSAAATPAASLTAQCSWRWLATPKVDSTGATDTVAPPERAVFLSVDSFGLVTATVNGEAALLLRAMVVDDRQLRESLLRYMEQAPLSASRAGTPTPSRESSGGNASDGRAKQVGRIRLQHLECRIPCFAAPACSPSSAAPTPSTPVLVLSCAVSRVQVDLCKNPNASYAMVRVAQLVRCVLEDTRSDGSVVTAIPLALEQPTEWQVPVAASPRPRRHASPHARVASGLSMEPPKPKDASLLDEVFGQLQASQQDSALPTKATSPESDVLYVALEDAPMECKVILDLQPLWLLAPSMMHAAAMLDGVCMQVKLCAAALLRDSAAPASPQSITTTTASELHRSYALQLRSGSIALLVGETEVAVSATPLYASVSLEAAIRQAVDEQEMLVVVTEAATVAWNSEIQERKCFDGAQTVLHLQSISISAIQGMQKGTVLLERFGIRVQRQLMQSGESFESSAAAATGGIEEWCLGMDALQLTLTQLHYTALIRVALQQTSFLAAIMKYFSSASQSIAAAATAPDLSATAAPQKQQQHRSKQTNSPAKARRFLLHLSSLRLRVHADNGADGSGPPTAVYFELSELDATYYAGQHNWSGIAGAGDDLNERGVSLRLVVTLASCLLGTENVIPTLALTAASCQAATQAARKSCSLRVAQEEQTKAYRGVLQAGQVTVTVEAVPMMAWVDLLYTPYLQVAVPGYQSPKELVVQQDLWLSEDLLLSERTPLRVTNKLYSLVYLYGNGHTIHMNASRHGQLIFLEEGVTLRIMNATVCMTALSIEAYVSAGNGSYVVIDPETCSAVPPPSALERDAAGVVRAAVLQMDHQRRTAAQESAKVVGEVASPRWQRFIGEVQVELRIPEPRSVAGAASILYAGTGHAATTWAQRTLVLYADMSLCLVNSRSAATDEDELTGAFDLAHAGVRSEYCTQHGGTAVDTSDLVSDWAMKVLMTDEKRRRTDRPAGLPVRLSTIHVSASTGVEVRVRYSDAVFVARAVRHAQVAASRWHAAVRRDVWSGLSSLHCGWDAVGTDSEASEGSLVRARHSRSGGEAGNALAASAGADTTMVTVLLQIPYVSLFIIDDSQDNDTPLFCVYANEIHTPQCALESLHTSAELHFVLQLEYYELSRSQWAPVLEPVEVKVSFSSRKNASVMDLYDRKGHARLSTRMSSVKVCFSSEMLRNVRQLLLLRAMFESAGVDALAMRGTSDGGVASASVFHAFKMVQTIGLDVVVQLPEYVENPQGVQRRASDSHDDDAASTRARVLHVGQEWEFNLPRYRGKELPLEHQKIIVQQQQQQEEEERPSTAPTSKACGAVISLASVGVQRVTMATSGPLQRYILADVSVPLERQGQKQVLLHTLVTFTNRLSMPLLQVAVNASGTYDAVGVVPPASSQCVPVQVLRRRVALALGNFAEVSASSPALTQMQLSADSIVSLGMSYDSLPCLAGTVLLCVCNSVHGSRSSASRGSGAGGVARIAVGKNFVVLSGQPGKTYFLLRMQAAARQPADVLHHPSLSPLRSVIVTAEAVVTIRNAVGVPLTVTLLTRRTQPGRRISLLDTSPDTAVYTRVSSVVVGVDGSYGATEMDPLEDVCLGVSLQQPNGVTLAQWSTVPAGGIPIAQYPPACVHAPLQKTRRDTKLVLVDPVTNATLVLAIKYAQRQVTLYCPHWIFNETDVPVQLADTTRPHHGDTERCIAPIAGLSGRMERTATVSPWKFNVRGGGTQLAAPHAGPFLYHSLRAESCNNDKNHAGSNGLFLRLLEPTRAGTSDGAAQALWSDWSSQPLLIHEAAEVQVIVCASRRKHGAVWVLSCRVEMGHQASVRAYSNTRVVSIHPRWVLVNKSPYALRFSQHSSSGGYHPPAPTAQMAPFTKTVVSTLVAPAMADGRVEPLFSFAMCDDKAHNIEQCLWSPPFAIHTVEEQYVNLVYQTRGSLAENWPLASARTGQRTAQGVVDRLPPVHPEDILEVGGELFVRREEAKVFSVRTYKRKGCMMCVQVEEAVQPPLVLENRTSFTVCFRQRGARRVSTVFPRRRKAWTWDVPPAAGRLPAEVELWVLTDGVDESANSAQTATPAAAASCVLDLDPQQIGCRSSTVDAFQCELDVGDSATGASSLLFVRVRGVHGISYAVSITMEPTIDVYRTLPFPQLSLTLHLPSMYVLCRTTGKREGQLQDMLLLAIQPVDFSFTQGARVSNDASRPSATGSYEDVNEGDVQQIQLRFRSLQVDDERPSAKQRVVAQLVDDRESGFQIERKLLRITPILYCSVVAAWLTPVELHIEDGFVSAMMGYVEEVESSWETLRSSSSCKRIGSSSAAQGGQALLLPWQVHLDRELIAAKQHFAAAQEDSDQTLRHQRRSSVPLWSRVVAIQRLRVDPLLVSLSLYRSPGAADDPLWKLAGAASLLIGSTQDSRLQWDAVQRRNVCDTIWHLAFLYRDSYVKQMKGQYMSLVNVMGLDTVRSFVSDLLNPFGDEHTNRHGGGNGGRGAVRRQKQRVPCRRAANLLLDHGAGGTRSFSSGAATSLRRASVASASASRVSDDMREMEEASSGTTSWLLRVPERVVQVSSQRTATVAEVARNYAWHYFMAVAQTPEIRAFGGCALAHALAEMRWTPRYSLQSTEGSGRRQSASDFVCVTLDPRRRGAEGCALPQVDCSRCAELEALREARLRSRERTPLPHPVHDGFLTWEEFAHHINWYEFVDMCSDEEVRTYAPLVCQGASEASCNVCILTAL</sequence>
<dbReference type="EMBL" id="FR796430">
    <property type="protein sequence ID" value="CAJ07849.1"/>
    <property type="molecule type" value="Genomic_DNA"/>
</dbReference>
<dbReference type="PANTHER" id="PTHR16166">
    <property type="entry name" value="VACUOLAR PROTEIN SORTING-ASSOCIATED PROTEIN VPS13"/>
    <property type="match status" value="1"/>
</dbReference>
<dbReference type="GeneID" id="5654904"/>
<organism evidence="7 8">
    <name type="scientific">Leishmania major</name>
    <dbReference type="NCBI Taxonomy" id="5664"/>
    <lineage>
        <taxon>Eukaryota</taxon>
        <taxon>Discoba</taxon>
        <taxon>Euglenozoa</taxon>
        <taxon>Kinetoplastea</taxon>
        <taxon>Metakinetoplastina</taxon>
        <taxon>Trypanosomatida</taxon>
        <taxon>Trypanosomatidae</taxon>
        <taxon>Leishmaniinae</taxon>
        <taxon>Leishmania</taxon>
    </lineage>
</organism>
<gene>
    <name evidence="7" type="ORF">LMJF_34_1390</name>
</gene>
<dbReference type="InParanoid" id="Q4Q363"/>
<reference evidence="7 8" key="1">
    <citation type="journal article" date="2005" name="Science">
        <title>The genome of the kinetoplastid parasite, Leishmania major.</title>
        <authorList>
            <person name="Ivens A.C."/>
            <person name="Peacock C.S."/>
            <person name="Worthey E.A."/>
            <person name="Murphy L."/>
            <person name="Aggarwal G."/>
            <person name="Berriman M."/>
            <person name="Sisk E."/>
            <person name="Rajandream M.A."/>
            <person name="Adlem E."/>
            <person name="Aert R."/>
            <person name="Anupama A."/>
            <person name="Apostolou Z."/>
            <person name="Attipoe P."/>
            <person name="Bason N."/>
            <person name="Bauser C."/>
            <person name="Beck A."/>
            <person name="Beverley S.M."/>
            <person name="Bianchettin G."/>
            <person name="Borzym K."/>
            <person name="Bothe G."/>
            <person name="Bruschi C.V."/>
            <person name="Collins M."/>
            <person name="Cadag E."/>
            <person name="Ciarloni L."/>
            <person name="Clayton C."/>
            <person name="Coulson R.M."/>
            <person name="Cronin A."/>
            <person name="Cruz A.K."/>
            <person name="Davies R.M."/>
            <person name="De Gaudenzi J."/>
            <person name="Dobson D.E."/>
            <person name="Duesterhoeft A."/>
            <person name="Fazelina G."/>
            <person name="Fosker N."/>
            <person name="Frasch A.C."/>
            <person name="Fraser A."/>
            <person name="Fuchs M."/>
            <person name="Gabel C."/>
            <person name="Goble A."/>
            <person name="Goffeau A."/>
            <person name="Harris D."/>
            <person name="Hertz-Fowler C."/>
            <person name="Hilbert H."/>
            <person name="Horn D."/>
            <person name="Huang Y."/>
            <person name="Klages S."/>
            <person name="Knights A."/>
            <person name="Kube M."/>
            <person name="Larke N."/>
            <person name="Litvin L."/>
            <person name="Lord A."/>
            <person name="Louie T."/>
            <person name="Marra M."/>
            <person name="Masuy D."/>
            <person name="Matthews K."/>
            <person name="Michaeli S."/>
            <person name="Mottram J.C."/>
            <person name="Muller-Auer S."/>
            <person name="Munden H."/>
            <person name="Nelson S."/>
            <person name="Norbertczak H."/>
            <person name="Oliver K."/>
            <person name="O'neil S."/>
            <person name="Pentony M."/>
            <person name="Pohl T.M."/>
            <person name="Price C."/>
            <person name="Purnelle B."/>
            <person name="Quail M.A."/>
            <person name="Rabbinowitsch E."/>
            <person name="Reinhardt R."/>
            <person name="Rieger M."/>
            <person name="Rinta J."/>
            <person name="Robben J."/>
            <person name="Robertson L."/>
            <person name="Ruiz J.C."/>
            <person name="Rutter S."/>
            <person name="Saunders D."/>
            <person name="Schafer M."/>
            <person name="Schein J."/>
            <person name="Schwartz D.C."/>
            <person name="Seeger K."/>
            <person name="Seyler A."/>
            <person name="Sharp S."/>
            <person name="Shin H."/>
            <person name="Sivam D."/>
            <person name="Squares R."/>
            <person name="Squares S."/>
            <person name="Tosato V."/>
            <person name="Vogt C."/>
            <person name="Volckaert G."/>
            <person name="Wambutt R."/>
            <person name="Warren T."/>
            <person name="Wedler H."/>
            <person name="Woodward J."/>
            <person name="Zhou S."/>
            <person name="Zimmermann W."/>
            <person name="Smith D.F."/>
            <person name="Blackwell J.M."/>
            <person name="Stuart K.D."/>
            <person name="Barrell B."/>
            <person name="Myler P.J."/>
        </authorList>
    </citation>
    <scope>NUCLEOTIDE SEQUENCE [LARGE SCALE GENOMIC DNA]</scope>
    <source>
        <strain evidence="8">MHOM/IL/81/Friedlin</strain>
    </source>
</reference>
<dbReference type="PANTHER" id="PTHR16166:SF93">
    <property type="entry name" value="INTERMEMBRANE LIPID TRANSFER PROTEIN VPS13"/>
    <property type="match status" value="1"/>
</dbReference>
<evidence type="ECO:0000259" key="6">
    <source>
        <dbReference type="Pfam" id="PF25036"/>
    </source>
</evidence>
<dbReference type="GO" id="GO:0006623">
    <property type="term" value="P:protein targeting to vacuole"/>
    <property type="evidence" value="ECO:0000318"/>
    <property type="project" value="GO_Central"/>
</dbReference>
<dbReference type="VEuPathDB" id="TriTrypDB:LMJLV39_340022100"/>
<evidence type="ECO:0000256" key="2">
    <source>
        <dbReference type="ARBA" id="ARBA00022448"/>
    </source>
</evidence>
<proteinExistence type="inferred from homology"/>
<dbReference type="Proteomes" id="UP000000542">
    <property type="component" value="Chromosome 34"/>
</dbReference>
<dbReference type="STRING" id="5664.Q4Q363"/>
<dbReference type="OMA" id="HINWYEF"/>
<feature type="domain" description="Chorein N-terminal" evidence="5">
    <location>
        <begin position="1"/>
        <end position="180"/>
    </location>
</feature>
<dbReference type="eggNOG" id="KOG1809">
    <property type="taxonomic scope" value="Eukaryota"/>
</dbReference>
<feature type="region of interest" description="Disordered" evidence="4">
    <location>
        <begin position="2167"/>
        <end position="2192"/>
    </location>
</feature>
<keyword evidence="3" id="KW-0445">Lipid transport</keyword>
<protein>
    <recommendedName>
        <fullName evidence="9">Chorein N-terminal domain-containing protein</fullName>
    </recommendedName>
</protein>
<dbReference type="GO" id="GO:0045053">
    <property type="term" value="P:protein retention in Golgi apparatus"/>
    <property type="evidence" value="ECO:0000318"/>
    <property type="project" value="GO_Central"/>
</dbReference>
<evidence type="ECO:0000259" key="5">
    <source>
        <dbReference type="Pfam" id="PF12624"/>
    </source>
</evidence>
<accession>Q4Q363</accession>
<comment type="similarity">
    <text evidence="1">Belongs to the VPS13 family.</text>
</comment>
<feature type="region of interest" description="Disordered" evidence="4">
    <location>
        <begin position="134"/>
        <end position="153"/>
    </location>
</feature>
<feature type="domain" description="Vacuolar protein sorting-associated protein 13 VPS13 adaptor binding" evidence="6">
    <location>
        <begin position="3705"/>
        <end position="3997"/>
    </location>
</feature>
<evidence type="ECO:0000256" key="1">
    <source>
        <dbReference type="ARBA" id="ARBA00006545"/>
    </source>
</evidence>
<dbReference type="Pfam" id="PF12624">
    <property type="entry name" value="VPS13_N"/>
    <property type="match status" value="1"/>
</dbReference>
<name>Q4Q363_LEIMA</name>
<evidence type="ECO:0000313" key="8">
    <source>
        <dbReference type="Proteomes" id="UP000000542"/>
    </source>
</evidence>
<feature type="region of interest" description="Disordered" evidence="4">
    <location>
        <begin position="2291"/>
        <end position="2316"/>
    </location>
</feature>
<feature type="compositionally biased region" description="Polar residues" evidence="4">
    <location>
        <begin position="2172"/>
        <end position="2186"/>
    </location>
</feature>
<dbReference type="Pfam" id="PF25036">
    <property type="entry name" value="VPS13_VAB"/>
    <property type="match status" value="1"/>
</dbReference>
<dbReference type="HOGENOM" id="CLU_223448_0_0_1"/>
<dbReference type="VEuPathDB" id="TriTrypDB:LMJFC_340023100"/>
<dbReference type="RefSeq" id="XP_001686235.1">
    <property type="nucleotide sequence ID" value="XM_001686183.1"/>
</dbReference>
<feature type="region of interest" description="Disordered" evidence="4">
    <location>
        <begin position="196"/>
        <end position="226"/>
    </location>
</feature>